<feature type="compositionally biased region" description="Basic and acidic residues" evidence="1">
    <location>
        <begin position="21"/>
        <end position="42"/>
    </location>
</feature>
<evidence type="ECO:0000256" key="1">
    <source>
        <dbReference type="SAM" id="MobiDB-lite"/>
    </source>
</evidence>
<proteinExistence type="predicted"/>
<dbReference type="KEGG" id="mah:MEALZ_2130"/>
<protein>
    <submittedName>
        <fullName evidence="2">Uncharacterized protein</fullName>
    </submittedName>
</protein>
<dbReference type="EMBL" id="FO082060">
    <property type="protein sequence ID" value="CCE23816.1"/>
    <property type="molecule type" value="Genomic_DNA"/>
</dbReference>
<dbReference type="STRING" id="1091494.MEALZ_2130"/>
<dbReference type="HOGENOM" id="CLU_1473562_0_0_6"/>
<organism evidence="2 3">
    <name type="scientific">Methylotuvimicrobium alcaliphilum (strain DSM 19304 / NCIMB 14124 / VKM B-2133 / 20Z)</name>
    <name type="common">Methylomicrobium alcaliphilum</name>
    <dbReference type="NCBI Taxonomy" id="1091494"/>
    <lineage>
        <taxon>Bacteria</taxon>
        <taxon>Pseudomonadati</taxon>
        <taxon>Pseudomonadota</taxon>
        <taxon>Gammaproteobacteria</taxon>
        <taxon>Methylococcales</taxon>
        <taxon>Methylococcaceae</taxon>
        <taxon>Methylotuvimicrobium</taxon>
    </lineage>
</organism>
<name>G4T479_META2</name>
<evidence type="ECO:0000313" key="2">
    <source>
        <dbReference type="EMBL" id="CCE23816.1"/>
    </source>
</evidence>
<reference evidence="3" key="1">
    <citation type="journal article" date="2012" name="J. Bacteriol.">
        <title>Genome sequence of the haloalkaliphilic methanotrophic bacterium Methylomicrobium alcaliphilum 20Z.</title>
        <authorList>
            <person name="Vuilleumier S."/>
            <person name="Khmelenina V.N."/>
            <person name="Bringel F."/>
            <person name="Reshetnikov A.S."/>
            <person name="Lajus A."/>
            <person name="Mangenot S."/>
            <person name="Rouy Z."/>
            <person name="Op den Camp H.J."/>
            <person name="Jetten M.S."/>
            <person name="Dispirito A.A."/>
            <person name="Dunfield P."/>
            <person name="Klotz M.G."/>
            <person name="Semrau J.D."/>
            <person name="Stein L.Y."/>
            <person name="Barbe V."/>
            <person name="Medigue C."/>
            <person name="Trotsenko Y.A."/>
            <person name="Kalyuzhnaya M.G."/>
        </authorList>
    </citation>
    <scope>NUCLEOTIDE SEQUENCE [LARGE SCALE GENOMIC DNA]</scope>
    <source>
        <strain evidence="3">DSM 19304 / NCIMB 14124 / VKM B-2133 / 20Z</strain>
    </source>
</reference>
<dbReference type="PATRIC" id="fig|271065.3.peg.2187"/>
<accession>G4T479</accession>
<sequence>MDLESDSRSSFPPLSENIDAQPKDVAKELEQTPEIETEKLAEARNAYPELSLPFASDTSEFETTNDSRKNQQDALIKELQDRLMSQQLQIDQVFNRLKPKKPIRKPVKQFKPKPRPAIAPFSLVSVDQWGSESYAVFRYQGQLVELTIGQAIEQWTVEDMNRAAGVVTLKNQSGERKVLSIQS</sequence>
<feature type="region of interest" description="Disordered" evidence="1">
    <location>
        <begin position="1"/>
        <end position="70"/>
    </location>
</feature>
<keyword evidence="3" id="KW-1185">Reference proteome</keyword>
<dbReference type="AlphaFoldDB" id="G4T479"/>
<dbReference type="Proteomes" id="UP000008315">
    <property type="component" value="Chromosome"/>
</dbReference>
<gene>
    <name evidence="2" type="ordered locus">MEALZ_2130</name>
</gene>
<evidence type="ECO:0000313" key="3">
    <source>
        <dbReference type="Proteomes" id="UP000008315"/>
    </source>
</evidence>